<accession>A0ABV1NWM4</accession>
<evidence type="ECO:0000259" key="9">
    <source>
        <dbReference type="Pfam" id="PF06738"/>
    </source>
</evidence>
<keyword evidence="3 8" id="KW-0812">Transmembrane</keyword>
<feature type="transmembrane region" description="Helical" evidence="8">
    <location>
        <begin position="127"/>
        <end position="151"/>
    </location>
</feature>
<dbReference type="PANTHER" id="PTHR34390">
    <property type="entry name" value="UPF0442 PROTEIN YJJB-RELATED"/>
    <property type="match status" value="1"/>
</dbReference>
<reference evidence="11 12" key="1">
    <citation type="submission" date="2024-02" db="EMBL/GenBank/DDBJ databases">
        <title>Full genome sequence of Nocardioides kribbensis.</title>
        <authorList>
            <person name="Poletto B.L."/>
            <person name="Silva G."/>
            <person name="Galante D."/>
            <person name="Campos K.R."/>
            <person name="Santos M.B.N."/>
            <person name="Sacchi C.T."/>
        </authorList>
    </citation>
    <scope>NUCLEOTIDE SEQUENCE [LARGE SCALE GENOMIC DNA]</scope>
    <source>
        <strain evidence="11 12">O4R</strain>
    </source>
</reference>
<feature type="transmembrane region" description="Helical" evidence="8">
    <location>
        <begin position="197"/>
        <end position="215"/>
    </location>
</feature>
<comment type="caution">
    <text evidence="11">The sequence shown here is derived from an EMBL/GenBank/DDBJ whole genome shotgun (WGS) entry which is preliminary data.</text>
</comment>
<dbReference type="Pfam" id="PF06738">
    <property type="entry name" value="ThrE"/>
    <property type="match status" value="1"/>
</dbReference>
<evidence type="ECO:0000313" key="12">
    <source>
        <dbReference type="Proteomes" id="UP001482520"/>
    </source>
</evidence>
<evidence type="ECO:0000256" key="3">
    <source>
        <dbReference type="ARBA" id="ARBA00022692"/>
    </source>
</evidence>
<dbReference type="RefSeq" id="WP_349804153.1">
    <property type="nucleotide sequence ID" value="NZ_JBEGDP010000005.1"/>
</dbReference>
<feature type="transmembrane region" description="Helical" evidence="8">
    <location>
        <begin position="385"/>
        <end position="409"/>
    </location>
</feature>
<dbReference type="InterPro" id="IPR050539">
    <property type="entry name" value="ThrE_Dicarb/AminoAcid_Exp"/>
</dbReference>
<feature type="domain" description="Threonine/serine exporter-like N-terminal" evidence="9">
    <location>
        <begin position="12"/>
        <end position="253"/>
    </location>
</feature>
<evidence type="ECO:0000259" key="10">
    <source>
        <dbReference type="Pfam" id="PF12821"/>
    </source>
</evidence>
<comment type="similarity">
    <text evidence="6">Belongs to the ThrE exporter (TC 2.A.79) family.</text>
</comment>
<evidence type="ECO:0000256" key="1">
    <source>
        <dbReference type="ARBA" id="ARBA00004651"/>
    </source>
</evidence>
<feature type="transmembrane region" description="Helical" evidence="8">
    <location>
        <begin position="324"/>
        <end position="343"/>
    </location>
</feature>
<keyword evidence="2" id="KW-1003">Cell membrane</keyword>
<feature type="compositionally biased region" description="Low complexity" evidence="7">
    <location>
        <begin position="461"/>
        <end position="481"/>
    </location>
</feature>
<proteinExistence type="inferred from homology"/>
<dbReference type="PANTHER" id="PTHR34390:SF2">
    <property type="entry name" value="SUCCINATE TRANSPORTER SUBUNIT YJJP-RELATED"/>
    <property type="match status" value="1"/>
</dbReference>
<feature type="transmembrane region" description="Helical" evidence="8">
    <location>
        <begin position="298"/>
        <end position="318"/>
    </location>
</feature>
<feature type="transmembrane region" description="Helical" evidence="8">
    <location>
        <begin position="350"/>
        <end position="370"/>
    </location>
</feature>
<dbReference type="Proteomes" id="UP001482520">
    <property type="component" value="Unassembled WGS sequence"/>
</dbReference>
<keyword evidence="4 8" id="KW-1133">Transmembrane helix</keyword>
<dbReference type="Pfam" id="PF12821">
    <property type="entry name" value="ThrE_2"/>
    <property type="match status" value="1"/>
</dbReference>
<sequence>MSENRELNLTLDFCLRVGEVLLSSGAGAADVTATMLSLARALGFWQAECDITFTSLEMSHQTSPDEPPVIATRQVKQRVIDYQHLTRVDHLVRDVLREDLDLRQARAELGRIVSTGHDRPRWAVTGAWAAMSAGVAMQLGGDAAVVVLALLSAVTIDRLQLRMAKRRMPAFYQQVAGAGAATLIAAAAAASPLSIDVSLVITANIVMLLAGVGFMGGLQDALTGFYITAGARLTEAILATAGIIAGVSGGLSLANVVGVQIPEIDPGRVDIQSVGLMIVGSALAAAAFAFASYSPGRILAPIAGIAAVAMGISTSLAQPGLGRAWSVGTAAFFVGLVAFAVAGRMRVPPLVVVVSAIVPMLPGISIYRGLTLLAEGGRRDSSEGLLAMVTAASVAIALAAGVILGEYVAQPLKREAQKLEVRLSGPRLVGPVRVRSRRPGSSAQTSRRGRSRARAEDADDGSTGATGVTGDDGAGSPAQPG</sequence>
<evidence type="ECO:0000256" key="6">
    <source>
        <dbReference type="ARBA" id="ARBA00034125"/>
    </source>
</evidence>
<organism evidence="11 12">
    <name type="scientific">Nocardioides kribbensis</name>
    <dbReference type="NCBI Taxonomy" id="305517"/>
    <lineage>
        <taxon>Bacteria</taxon>
        <taxon>Bacillati</taxon>
        <taxon>Actinomycetota</taxon>
        <taxon>Actinomycetes</taxon>
        <taxon>Propionibacteriales</taxon>
        <taxon>Nocardioidaceae</taxon>
        <taxon>Nocardioides</taxon>
    </lineage>
</organism>
<evidence type="ECO:0000256" key="8">
    <source>
        <dbReference type="SAM" id="Phobius"/>
    </source>
</evidence>
<keyword evidence="5 8" id="KW-0472">Membrane</keyword>
<dbReference type="EMBL" id="JBEGDP010000005">
    <property type="protein sequence ID" value="MEQ7846917.1"/>
    <property type="molecule type" value="Genomic_DNA"/>
</dbReference>
<gene>
    <name evidence="11" type="ORF">V6R90_06465</name>
</gene>
<evidence type="ECO:0000256" key="7">
    <source>
        <dbReference type="SAM" id="MobiDB-lite"/>
    </source>
</evidence>
<name>A0ABV1NWM4_9ACTN</name>
<evidence type="ECO:0000256" key="4">
    <source>
        <dbReference type="ARBA" id="ARBA00022989"/>
    </source>
</evidence>
<feature type="region of interest" description="Disordered" evidence="7">
    <location>
        <begin position="430"/>
        <end position="481"/>
    </location>
</feature>
<feature type="transmembrane region" description="Helical" evidence="8">
    <location>
        <begin position="236"/>
        <end position="259"/>
    </location>
</feature>
<feature type="domain" description="Threonine/Serine exporter ThrE" evidence="10">
    <location>
        <begin position="278"/>
        <end position="406"/>
    </location>
</feature>
<dbReference type="InterPro" id="IPR010619">
    <property type="entry name" value="ThrE-like_N"/>
</dbReference>
<comment type="subcellular location">
    <subcellularLocation>
        <location evidence="1">Cell membrane</location>
        <topology evidence="1">Multi-pass membrane protein</topology>
    </subcellularLocation>
</comment>
<protein>
    <submittedName>
        <fullName evidence="11">Threonine/serine exporter family protein</fullName>
    </submittedName>
</protein>
<evidence type="ECO:0000256" key="5">
    <source>
        <dbReference type="ARBA" id="ARBA00023136"/>
    </source>
</evidence>
<feature type="transmembrane region" description="Helical" evidence="8">
    <location>
        <begin position="171"/>
        <end position="191"/>
    </location>
</feature>
<evidence type="ECO:0000313" key="11">
    <source>
        <dbReference type="EMBL" id="MEQ7846917.1"/>
    </source>
</evidence>
<keyword evidence="12" id="KW-1185">Reference proteome</keyword>
<feature type="transmembrane region" description="Helical" evidence="8">
    <location>
        <begin position="271"/>
        <end position="291"/>
    </location>
</feature>
<evidence type="ECO:0000256" key="2">
    <source>
        <dbReference type="ARBA" id="ARBA00022475"/>
    </source>
</evidence>
<dbReference type="InterPro" id="IPR024528">
    <property type="entry name" value="ThrE_2"/>
</dbReference>